<evidence type="ECO:0000256" key="3">
    <source>
        <dbReference type="ARBA" id="ARBA00023015"/>
    </source>
</evidence>
<proteinExistence type="predicted"/>
<dbReference type="Gene3D" id="1.10.1660.10">
    <property type="match status" value="1"/>
</dbReference>
<evidence type="ECO:0000259" key="7">
    <source>
        <dbReference type="PROSITE" id="PS50937"/>
    </source>
</evidence>
<evidence type="ECO:0000256" key="5">
    <source>
        <dbReference type="ARBA" id="ARBA00023163"/>
    </source>
</evidence>
<reference evidence="8 9" key="1">
    <citation type="submission" date="2014-07" db="EMBL/GenBank/DDBJ databases">
        <title>Tepidicaulis marinum gen. nov., sp. nov., a novel marine bacterium denitrifying nitrate to nitrous oxide strictly under microaerobic conditions.</title>
        <authorList>
            <person name="Takeuchi M."/>
            <person name="Yamagishi T."/>
            <person name="Kamagata Y."/>
            <person name="Oshima K."/>
            <person name="Hattori M."/>
            <person name="Katayama T."/>
            <person name="Hanada S."/>
            <person name="Tamaki H."/>
            <person name="Marumo K."/>
            <person name="Maeda H."/>
            <person name="Nedachi M."/>
            <person name="Iwasaki W."/>
            <person name="Suwa Y."/>
            <person name="Sakata S."/>
        </authorList>
    </citation>
    <scope>NUCLEOTIDE SEQUENCE [LARGE SCALE GENOMIC DNA]</scope>
    <source>
        <strain evidence="8 9">MA2</strain>
    </source>
</reference>
<evidence type="ECO:0000313" key="8">
    <source>
        <dbReference type="EMBL" id="GAK45364.1"/>
    </source>
</evidence>
<dbReference type="PANTHER" id="PTHR30204">
    <property type="entry name" value="REDOX-CYCLING DRUG-SENSING TRANSCRIPTIONAL ACTIVATOR SOXR"/>
    <property type="match status" value="1"/>
</dbReference>
<dbReference type="InterPro" id="IPR015358">
    <property type="entry name" value="Tscrpt_reg_MerR_DNA-bd"/>
</dbReference>
<organism evidence="8 9">
    <name type="scientific">Tepidicaulis marinus</name>
    <dbReference type="NCBI Taxonomy" id="1333998"/>
    <lineage>
        <taxon>Bacteria</taxon>
        <taxon>Pseudomonadati</taxon>
        <taxon>Pseudomonadota</taxon>
        <taxon>Alphaproteobacteria</taxon>
        <taxon>Hyphomicrobiales</taxon>
        <taxon>Parvibaculaceae</taxon>
        <taxon>Tepidicaulis</taxon>
    </lineage>
</organism>
<evidence type="ECO:0000256" key="2">
    <source>
        <dbReference type="ARBA" id="ARBA00022490"/>
    </source>
</evidence>
<dbReference type="GO" id="GO:0005507">
    <property type="term" value="F:copper ion binding"/>
    <property type="evidence" value="ECO:0007669"/>
    <property type="project" value="InterPro"/>
</dbReference>
<protein>
    <submittedName>
        <fullName evidence="8">Transcriptional regulator</fullName>
    </submittedName>
</protein>
<keyword evidence="5" id="KW-0804">Transcription</keyword>
<dbReference type="Pfam" id="PF00376">
    <property type="entry name" value="MerR"/>
    <property type="match status" value="1"/>
</dbReference>
<sequence length="128" mass="14377">MNIGKVAELSGVPAKTIRYYESIGLTLPPARSESGYRTYAEEDVHMLKFVARARSLGFSIDDCRGLLALYRDRGRASADVKRIAEEHIGEIERKIAELQSMRTVLRRLAEKCHGDERPDCPILDELSG</sequence>
<evidence type="ECO:0000256" key="6">
    <source>
        <dbReference type="SAM" id="Coils"/>
    </source>
</evidence>
<evidence type="ECO:0000313" key="9">
    <source>
        <dbReference type="Proteomes" id="UP000028702"/>
    </source>
</evidence>
<feature type="coiled-coil region" evidence="6">
    <location>
        <begin position="81"/>
        <end position="111"/>
    </location>
</feature>
<dbReference type="PROSITE" id="PS50937">
    <property type="entry name" value="HTH_MERR_2"/>
    <property type="match status" value="1"/>
</dbReference>
<dbReference type="Proteomes" id="UP000028702">
    <property type="component" value="Unassembled WGS sequence"/>
</dbReference>
<dbReference type="PANTHER" id="PTHR30204:SF94">
    <property type="entry name" value="HEAVY METAL-DEPENDENT TRANSCRIPTIONAL REGULATOR HI_0293-RELATED"/>
    <property type="match status" value="1"/>
</dbReference>
<dbReference type="SMART" id="SM00422">
    <property type="entry name" value="HTH_MERR"/>
    <property type="match status" value="1"/>
</dbReference>
<accession>A0A081BBE6</accession>
<gene>
    <name evidence="8" type="ORF">M2A_1863</name>
</gene>
<dbReference type="STRING" id="1333998.M2A_1863"/>
<dbReference type="EMBL" id="BBIO01000008">
    <property type="protein sequence ID" value="GAK45364.1"/>
    <property type="molecule type" value="Genomic_DNA"/>
</dbReference>
<comment type="subcellular location">
    <subcellularLocation>
        <location evidence="1">Cytoplasm</location>
    </subcellularLocation>
</comment>
<keyword evidence="9" id="KW-1185">Reference proteome</keyword>
<keyword evidence="2" id="KW-0963">Cytoplasm</keyword>
<dbReference type="GO" id="GO:0005737">
    <property type="term" value="C:cytoplasm"/>
    <property type="evidence" value="ECO:0007669"/>
    <property type="project" value="UniProtKB-SubCell"/>
</dbReference>
<dbReference type="InterPro" id="IPR000551">
    <property type="entry name" value="MerR-type_HTH_dom"/>
</dbReference>
<name>A0A081BBE6_9HYPH</name>
<evidence type="ECO:0000256" key="1">
    <source>
        <dbReference type="ARBA" id="ARBA00004496"/>
    </source>
</evidence>
<dbReference type="GO" id="GO:0003677">
    <property type="term" value="F:DNA binding"/>
    <property type="evidence" value="ECO:0007669"/>
    <property type="project" value="UniProtKB-KW"/>
</dbReference>
<dbReference type="SUPFAM" id="SSF46955">
    <property type="entry name" value="Putative DNA-binding domain"/>
    <property type="match status" value="1"/>
</dbReference>
<dbReference type="GO" id="GO:0003700">
    <property type="term" value="F:DNA-binding transcription factor activity"/>
    <property type="evidence" value="ECO:0007669"/>
    <property type="project" value="InterPro"/>
</dbReference>
<dbReference type="RefSeq" id="WP_045446203.1">
    <property type="nucleotide sequence ID" value="NZ_BBIO01000008.1"/>
</dbReference>
<keyword evidence="4" id="KW-0238">DNA-binding</keyword>
<dbReference type="AlphaFoldDB" id="A0A081BBE6"/>
<dbReference type="Pfam" id="PF09278">
    <property type="entry name" value="MerR-DNA-bind"/>
    <property type="match status" value="1"/>
</dbReference>
<dbReference type="InterPro" id="IPR011789">
    <property type="entry name" value="CueR"/>
</dbReference>
<dbReference type="CDD" id="cd01108">
    <property type="entry name" value="HTH_CueR"/>
    <property type="match status" value="1"/>
</dbReference>
<comment type="caution">
    <text evidence="8">The sequence shown here is derived from an EMBL/GenBank/DDBJ whole genome shotgun (WGS) entry which is preliminary data.</text>
</comment>
<dbReference type="InterPro" id="IPR009061">
    <property type="entry name" value="DNA-bd_dom_put_sf"/>
</dbReference>
<feature type="domain" description="HTH merR-type" evidence="7">
    <location>
        <begin position="1"/>
        <end position="69"/>
    </location>
</feature>
<keyword evidence="3" id="KW-0805">Transcription regulation</keyword>
<keyword evidence="6" id="KW-0175">Coiled coil</keyword>
<dbReference type="eggNOG" id="COG0789">
    <property type="taxonomic scope" value="Bacteria"/>
</dbReference>
<dbReference type="GO" id="GO:0045893">
    <property type="term" value="P:positive regulation of DNA-templated transcription"/>
    <property type="evidence" value="ECO:0007669"/>
    <property type="project" value="InterPro"/>
</dbReference>
<dbReference type="NCBIfam" id="TIGR02044">
    <property type="entry name" value="CueR"/>
    <property type="match status" value="1"/>
</dbReference>
<dbReference type="InterPro" id="IPR047057">
    <property type="entry name" value="MerR_fam"/>
</dbReference>
<dbReference type="PRINTS" id="PR00040">
    <property type="entry name" value="HTHMERR"/>
</dbReference>
<evidence type="ECO:0000256" key="4">
    <source>
        <dbReference type="ARBA" id="ARBA00023125"/>
    </source>
</evidence>